<evidence type="ECO:0000256" key="5">
    <source>
        <dbReference type="ARBA" id="ARBA00023136"/>
    </source>
</evidence>
<comment type="subcellular location">
    <subcellularLocation>
        <location evidence="1">Membrane</location>
        <topology evidence="1">Multi-pass membrane protein</topology>
    </subcellularLocation>
</comment>
<protein>
    <submittedName>
        <fullName evidence="8">Uncharacterized protein</fullName>
    </submittedName>
</protein>
<dbReference type="InterPro" id="IPR005226">
    <property type="entry name" value="UPF0014_fam"/>
</dbReference>
<sequence length="344" mass="37967">MDSSTVLDFVANLTTIAQERPEQKPAPTLTWFNVAIASSFILINGGISVVLGLKLEKTLIIAAVRCLIQLTLMGFILEDVFKTRHPALVLFMTFVLILLGAYETVYNKSKQSYKGMFLAVLISSGIATLVVGIVGTRFAMRQKPFWIPEIFIPTMGMLLGNAMSGMAVALSSVLSSVTTRREQIETYLAFGASRWEAGQSIAIEAVRLSMLPTINQMSVIGLIAIPGMMTGQILGGAPVSNAVKYQQIIMFLISASTALGVLSAVVASIRVLIDNRHRLRPERIINGRASLFQDIKAVLLSVWRGVAYVFCCMCFRKNKKSQYEPVNQEEEERNEDQRRPLLNK</sequence>
<feature type="compositionally biased region" description="Basic and acidic residues" evidence="6">
    <location>
        <begin position="335"/>
        <end position="344"/>
    </location>
</feature>
<evidence type="ECO:0000256" key="4">
    <source>
        <dbReference type="ARBA" id="ARBA00022989"/>
    </source>
</evidence>
<feature type="transmembrane region" description="Helical" evidence="7">
    <location>
        <begin position="31"/>
        <end position="51"/>
    </location>
</feature>
<gene>
    <name evidence="8" type="ORF">CU098_010610</name>
</gene>
<comment type="similarity">
    <text evidence="2">Belongs to the UPF0014 family.</text>
</comment>
<proteinExistence type="inferred from homology"/>
<dbReference type="AlphaFoldDB" id="A0A367K8N8"/>
<reference evidence="8 9" key="1">
    <citation type="journal article" date="2018" name="G3 (Bethesda)">
        <title>Phylogenetic and Phylogenomic Definition of Rhizopus Species.</title>
        <authorList>
            <person name="Gryganskyi A.P."/>
            <person name="Golan J."/>
            <person name="Dolatabadi S."/>
            <person name="Mondo S."/>
            <person name="Robb S."/>
            <person name="Idnurm A."/>
            <person name="Muszewska A."/>
            <person name="Steczkiewicz K."/>
            <person name="Masonjones S."/>
            <person name="Liao H.L."/>
            <person name="Gajdeczka M.T."/>
            <person name="Anike F."/>
            <person name="Vuek A."/>
            <person name="Anishchenko I.M."/>
            <person name="Voigt K."/>
            <person name="de Hoog G.S."/>
            <person name="Smith M.E."/>
            <person name="Heitman J."/>
            <person name="Vilgalys R."/>
            <person name="Stajich J.E."/>
        </authorList>
    </citation>
    <scope>NUCLEOTIDE SEQUENCE [LARGE SCALE GENOMIC DNA]</scope>
    <source>
        <strain evidence="8 9">LSU 92-RS-03</strain>
    </source>
</reference>
<feature type="transmembrane region" description="Helical" evidence="7">
    <location>
        <begin position="150"/>
        <end position="174"/>
    </location>
</feature>
<name>A0A367K8N8_RHIST</name>
<evidence type="ECO:0000256" key="2">
    <source>
        <dbReference type="ARBA" id="ARBA00005268"/>
    </source>
</evidence>
<dbReference type="Pfam" id="PF03649">
    <property type="entry name" value="UPF0014"/>
    <property type="match status" value="1"/>
</dbReference>
<keyword evidence="9" id="KW-1185">Reference proteome</keyword>
<evidence type="ECO:0000256" key="3">
    <source>
        <dbReference type="ARBA" id="ARBA00022692"/>
    </source>
</evidence>
<feature type="transmembrane region" description="Helical" evidence="7">
    <location>
        <begin position="117"/>
        <end position="138"/>
    </location>
</feature>
<keyword evidence="5 7" id="KW-0472">Membrane</keyword>
<dbReference type="GO" id="GO:0005886">
    <property type="term" value="C:plasma membrane"/>
    <property type="evidence" value="ECO:0007669"/>
    <property type="project" value="TreeGrafter"/>
</dbReference>
<dbReference type="Proteomes" id="UP000253551">
    <property type="component" value="Unassembled WGS sequence"/>
</dbReference>
<feature type="region of interest" description="Disordered" evidence="6">
    <location>
        <begin position="324"/>
        <end position="344"/>
    </location>
</feature>
<dbReference type="PANTHER" id="PTHR30028">
    <property type="entry name" value="UPF0014 INNER MEMBRANE PROTEIN YBBM-RELATED"/>
    <property type="match status" value="1"/>
</dbReference>
<accession>A0A367K8N8</accession>
<dbReference type="PANTHER" id="PTHR30028:SF0">
    <property type="entry name" value="PROTEIN ALUMINUM SENSITIVE 3"/>
    <property type="match status" value="1"/>
</dbReference>
<feature type="transmembrane region" description="Helical" evidence="7">
    <location>
        <begin position="88"/>
        <end position="105"/>
    </location>
</feature>
<evidence type="ECO:0000313" key="8">
    <source>
        <dbReference type="EMBL" id="RCH98548.1"/>
    </source>
</evidence>
<evidence type="ECO:0000256" key="1">
    <source>
        <dbReference type="ARBA" id="ARBA00004141"/>
    </source>
</evidence>
<organism evidence="8 9">
    <name type="scientific">Rhizopus stolonifer</name>
    <name type="common">Rhizopus nigricans</name>
    <dbReference type="NCBI Taxonomy" id="4846"/>
    <lineage>
        <taxon>Eukaryota</taxon>
        <taxon>Fungi</taxon>
        <taxon>Fungi incertae sedis</taxon>
        <taxon>Mucoromycota</taxon>
        <taxon>Mucoromycotina</taxon>
        <taxon>Mucoromycetes</taxon>
        <taxon>Mucorales</taxon>
        <taxon>Mucorineae</taxon>
        <taxon>Rhizopodaceae</taxon>
        <taxon>Rhizopus</taxon>
    </lineage>
</organism>
<keyword evidence="3 7" id="KW-0812">Transmembrane</keyword>
<evidence type="ECO:0000256" key="6">
    <source>
        <dbReference type="SAM" id="MobiDB-lite"/>
    </source>
</evidence>
<dbReference type="EMBL" id="PJQM01002053">
    <property type="protein sequence ID" value="RCH98548.1"/>
    <property type="molecule type" value="Genomic_DNA"/>
</dbReference>
<dbReference type="OrthoDB" id="432685at2759"/>
<comment type="caution">
    <text evidence="8">The sequence shown here is derived from an EMBL/GenBank/DDBJ whole genome shotgun (WGS) entry which is preliminary data.</text>
</comment>
<feature type="transmembrane region" description="Helical" evidence="7">
    <location>
        <begin position="248"/>
        <end position="273"/>
    </location>
</feature>
<feature type="transmembrane region" description="Helical" evidence="7">
    <location>
        <begin position="58"/>
        <end position="76"/>
    </location>
</feature>
<evidence type="ECO:0000313" key="9">
    <source>
        <dbReference type="Proteomes" id="UP000253551"/>
    </source>
</evidence>
<evidence type="ECO:0000256" key="7">
    <source>
        <dbReference type="SAM" id="Phobius"/>
    </source>
</evidence>
<feature type="transmembrane region" description="Helical" evidence="7">
    <location>
        <begin position="217"/>
        <end position="236"/>
    </location>
</feature>
<keyword evidence="4 7" id="KW-1133">Transmembrane helix</keyword>